<evidence type="ECO:0000256" key="6">
    <source>
        <dbReference type="ARBA" id="ARBA00037383"/>
    </source>
</evidence>
<dbReference type="SUPFAM" id="SSF55174">
    <property type="entry name" value="Alpha-L RNA-binding motif"/>
    <property type="match status" value="1"/>
</dbReference>
<dbReference type="InterPro" id="IPR002942">
    <property type="entry name" value="S4_RNA-bd"/>
</dbReference>
<proteinExistence type="inferred from homology"/>
<dbReference type="Proteomes" id="UP000295367">
    <property type="component" value="Unassembled WGS sequence"/>
</dbReference>
<dbReference type="InterPro" id="IPR006145">
    <property type="entry name" value="PsdUridine_synth_RsuA/RluA"/>
</dbReference>
<organism evidence="11 12">
    <name type="scientific">Sulfurirhabdus autotrophica</name>
    <dbReference type="NCBI Taxonomy" id="1706046"/>
    <lineage>
        <taxon>Bacteria</taxon>
        <taxon>Pseudomonadati</taxon>
        <taxon>Pseudomonadota</taxon>
        <taxon>Betaproteobacteria</taxon>
        <taxon>Nitrosomonadales</taxon>
        <taxon>Sulfuricellaceae</taxon>
        <taxon>Sulfurirhabdus</taxon>
    </lineage>
</organism>
<evidence type="ECO:0000256" key="7">
    <source>
        <dbReference type="PROSITE-ProRule" id="PRU00182"/>
    </source>
</evidence>
<dbReference type="Pfam" id="PF00849">
    <property type="entry name" value="PseudoU_synth_2"/>
    <property type="match status" value="1"/>
</dbReference>
<dbReference type="NCBIfam" id="TIGR00093">
    <property type="entry name" value="pseudouridine synthase"/>
    <property type="match status" value="1"/>
</dbReference>
<dbReference type="EC" id="5.4.99.-" evidence="8"/>
<evidence type="ECO:0000256" key="1">
    <source>
        <dbReference type="ARBA" id="ARBA00008348"/>
    </source>
</evidence>
<dbReference type="CDD" id="cd00165">
    <property type="entry name" value="S4"/>
    <property type="match status" value="1"/>
</dbReference>
<feature type="region of interest" description="Disordered" evidence="9">
    <location>
        <begin position="1"/>
        <end position="54"/>
    </location>
</feature>
<dbReference type="InterPro" id="IPR018496">
    <property type="entry name" value="PsdUridine_synth_RsuA/RluB_CS"/>
</dbReference>
<dbReference type="PANTHER" id="PTHR47683:SF3">
    <property type="entry name" value="RIBOSOMAL LARGE SUBUNIT PSEUDOURIDINE SYNTHASE B"/>
    <property type="match status" value="1"/>
</dbReference>
<dbReference type="CDD" id="cd02556">
    <property type="entry name" value="PseudoU_synth_RluB"/>
    <property type="match status" value="1"/>
</dbReference>
<gene>
    <name evidence="11" type="ORF">EDC63_101102</name>
</gene>
<dbReference type="InterPro" id="IPR020103">
    <property type="entry name" value="PsdUridine_synth_cat_dom_sf"/>
</dbReference>
<dbReference type="OrthoDB" id="9807213at2"/>
<evidence type="ECO:0000313" key="12">
    <source>
        <dbReference type="Proteomes" id="UP000295367"/>
    </source>
</evidence>
<dbReference type="InterPro" id="IPR050343">
    <property type="entry name" value="RsuA_PseudoU_synthase"/>
</dbReference>
<dbReference type="PROSITE" id="PS01149">
    <property type="entry name" value="PSI_RSU"/>
    <property type="match status" value="1"/>
</dbReference>
<comment type="similarity">
    <text evidence="1 8">Belongs to the pseudouridine synthase RsuA family.</text>
</comment>
<sequence>MNSNGNKSRGGSSQKRNKPADSSRKPKPRGSTRGSISGRTLNPTKQSSSVDDKVVRHAPKAAVVADDSHKLQKMLAQAGMGSRREMEEVIKAGRVTINGKVAETGDRVGPEDVVRVDKRPVKLQFAGENTRILLYHKQEGEIVSRDDPEGRTDVFEKLPRIRGGKWISVGRLDFNTSGLLVFTTSGELANRLMHPRFEVQRQYAVRILGELTDEQMKLLRTGIELEDGLAKFDELADQGGEGSNHWYHVVLREGRNREVRRMFESIGLTVSRLMRVRFGIINMPPRLKRGQWLELEPKQVAQVMKWADTLIPHHDIDSAVD</sequence>
<evidence type="ECO:0000256" key="2">
    <source>
        <dbReference type="ARBA" id="ARBA00022552"/>
    </source>
</evidence>
<dbReference type="AlphaFoldDB" id="A0A4R3YCG0"/>
<dbReference type="GO" id="GO:0000455">
    <property type="term" value="P:enzyme-directed rRNA pseudouridine synthesis"/>
    <property type="evidence" value="ECO:0007669"/>
    <property type="project" value="UniProtKB-ARBA"/>
</dbReference>
<dbReference type="InterPro" id="IPR036986">
    <property type="entry name" value="S4_RNA-bd_sf"/>
</dbReference>
<feature type="compositionally biased region" description="Low complexity" evidence="9">
    <location>
        <begin position="1"/>
        <end position="13"/>
    </location>
</feature>
<feature type="domain" description="RNA-binding S4" evidence="10">
    <location>
        <begin position="69"/>
        <end position="127"/>
    </location>
</feature>
<evidence type="ECO:0000256" key="9">
    <source>
        <dbReference type="SAM" id="MobiDB-lite"/>
    </source>
</evidence>
<evidence type="ECO:0000256" key="4">
    <source>
        <dbReference type="ARBA" id="ARBA00023235"/>
    </source>
</evidence>
<dbReference type="GO" id="GO:0160139">
    <property type="term" value="F:23S rRNA pseudouridine(2605) synthase activity"/>
    <property type="evidence" value="ECO:0007669"/>
    <property type="project" value="UniProtKB-EC"/>
</dbReference>
<comment type="function">
    <text evidence="6">Responsible for synthesis of pseudouridine from uracil-2605 in 23S ribosomal RNA.</text>
</comment>
<evidence type="ECO:0000256" key="8">
    <source>
        <dbReference type="RuleBase" id="RU003887"/>
    </source>
</evidence>
<dbReference type="NCBIfam" id="NF007976">
    <property type="entry name" value="PRK10700.1"/>
    <property type="match status" value="1"/>
</dbReference>
<dbReference type="InterPro" id="IPR042092">
    <property type="entry name" value="PsdUridine_s_RsuA/RluB/E/F_cat"/>
</dbReference>
<dbReference type="EMBL" id="SMCO01000001">
    <property type="protein sequence ID" value="TCV90135.1"/>
    <property type="molecule type" value="Genomic_DNA"/>
</dbReference>
<name>A0A4R3YCG0_9PROT</name>
<protein>
    <recommendedName>
        <fullName evidence="8">Pseudouridine synthase</fullName>
        <ecNumber evidence="8">5.4.99.-</ecNumber>
    </recommendedName>
</protein>
<comment type="caution">
    <text evidence="11">The sequence shown here is derived from an EMBL/GenBank/DDBJ whole genome shotgun (WGS) entry which is preliminary data.</text>
</comment>
<comment type="catalytic activity">
    <reaction evidence="5">
        <text>uridine(2605) in 23S rRNA = pseudouridine(2605) in 23S rRNA</text>
        <dbReference type="Rhea" id="RHEA:42520"/>
        <dbReference type="Rhea" id="RHEA-COMP:10095"/>
        <dbReference type="Rhea" id="RHEA-COMP:10096"/>
        <dbReference type="ChEBI" id="CHEBI:65314"/>
        <dbReference type="ChEBI" id="CHEBI:65315"/>
        <dbReference type="EC" id="5.4.99.22"/>
    </reaction>
</comment>
<keyword evidence="3 7" id="KW-0694">RNA-binding</keyword>
<keyword evidence="2" id="KW-0698">rRNA processing</keyword>
<evidence type="ECO:0000313" key="11">
    <source>
        <dbReference type="EMBL" id="TCV90135.1"/>
    </source>
</evidence>
<dbReference type="Gene3D" id="3.10.290.10">
    <property type="entry name" value="RNA-binding S4 domain"/>
    <property type="match status" value="1"/>
</dbReference>
<dbReference type="FunFam" id="3.10.290.10:FF:000003">
    <property type="entry name" value="Pseudouridine synthase"/>
    <property type="match status" value="1"/>
</dbReference>
<accession>A0A4R3YCG0</accession>
<dbReference type="InterPro" id="IPR020094">
    <property type="entry name" value="TruA/RsuA/RluB/E/F_N"/>
</dbReference>
<keyword evidence="4 8" id="KW-0413">Isomerase</keyword>
<dbReference type="FunFam" id="3.30.70.580:FF:000009">
    <property type="entry name" value="Pseudouridine synthase"/>
    <property type="match status" value="1"/>
</dbReference>
<dbReference type="GO" id="GO:0005829">
    <property type="term" value="C:cytosol"/>
    <property type="evidence" value="ECO:0007669"/>
    <property type="project" value="UniProtKB-ARBA"/>
</dbReference>
<keyword evidence="12" id="KW-1185">Reference proteome</keyword>
<dbReference type="Gene3D" id="3.30.70.580">
    <property type="entry name" value="Pseudouridine synthase I, catalytic domain, N-terminal subdomain"/>
    <property type="match status" value="1"/>
</dbReference>
<dbReference type="InterPro" id="IPR000748">
    <property type="entry name" value="PsdUridine_synth_RsuA/RluB/E/F"/>
</dbReference>
<reference evidence="11 12" key="1">
    <citation type="submission" date="2019-03" db="EMBL/GenBank/DDBJ databases">
        <title>Genomic Encyclopedia of Type Strains, Phase IV (KMG-IV): sequencing the most valuable type-strain genomes for metagenomic binning, comparative biology and taxonomic classification.</title>
        <authorList>
            <person name="Goeker M."/>
        </authorList>
    </citation>
    <scope>NUCLEOTIDE SEQUENCE [LARGE SCALE GENOMIC DNA]</scope>
    <source>
        <strain evidence="11 12">DSM 100309</strain>
    </source>
</reference>
<evidence type="ECO:0000256" key="3">
    <source>
        <dbReference type="ARBA" id="ARBA00022884"/>
    </source>
</evidence>
<dbReference type="FunFam" id="3.30.70.1560:FF:000001">
    <property type="entry name" value="Pseudouridine synthase"/>
    <property type="match status" value="1"/>
</dbReference>
<dbReference type="Pfam" id="PF01479">
    <property type="entry name" value="S4"/>
    <property type="match status" value="1"/>
</dbReference>
<dbReference type="SUPFAM" id="SSF55120">
    <property type="entry name" value="Pseudouridine synthase"/>
    <property type="match status" value="1"/>
</dbReference>
<evidence type="ECO:0000259" key="10">
    <source>
        <dbReference type="SMART" id="SM00363"/>
    </source>
</evidence>
<dbReference type="SMART" id="SM00363">
    <property type="entry name" value="S4"/>
    <property type="match status" value="1"/>
</dbReference>
<dbReference type="PANTHER" id="PTHR47683">
    <property type="entry name" value="PSEUDOURIDINE SYNTHASE FAMILY PROTEIN-RELATED"/>
    <property type="match status" value="1"/>
</dbReference>
<dbReference type="Gene3D" id="3.30.70.1560">
    <property type="entry name" value="Alpha-L RNA-binding motif"/>
    <property type="match status" value="1"/>
</dbReference>
<evidence type="ECO:0000256" key="5">
    <source>
        <dbReference type="ARBA" id="ARBA00036944"/>
    </source>
</evidence>
<feature type="compositionally biased region" description="Polar residues" evidence="9">
    <location>
        <begin position="32"/>
        <end position="49"/>
    </location>
</feature>
<dbReference type="PROSITE" id="PS50889">
    <property type="entry name" value="S4"/>
    <property type="match status" value="1"/>
</dbReference>
<dbReference type="GO" id="GO:0003723">
    <property type="term" value="F:RNA binding"/>
    <property type="evidence" value="ECO:0007669"/>
    <property type="project" value="UniProtKB-KW"/>
</dbReference>